<dbReference type="STRING" id="1969733.B5V00_14405"/>
<reference evidence="1 2" key="1">
    <citation type="submission" date="2017-03" db="EMBL/GenBank/DDBJ databases">
        <title>Genome sequence of Geothermobacter sp. EPR-M, Deep-Sea Iron Reducer.</title>
        <authorList>
            <person name="Tully B."/>
            <person name="Savalia P."/>
            <person name="Abuyen K."/>
            <person name="Baughan C."/>
            <person name="Romero E."/>
            <person name="Ronkowski C."/>
            <person name="Torres B."/>
            <person name="Tremblay J."/>
            <person name="Trujillo A."/>
            <person name="Tyler M."/>
            <person name="Perez-Rodriguez I."/>
            <person name="Amend J."/>
        </authorList>
    </citation>
    <scope>NUCLEOTIDE SEQUENCE [LARGE SCALE GENOMIC DNA]</scope>
    <source>
        <strain evidence="1 2">EPR-M</strain>
    </source>
</reference>
<dbReference type="Pfam" id="PF19891">
    <property type="entry name" value="DUF6364"/>
    <property type="match status" value="1"/>
</dbReference>
<evidence type="ECO:0000313" key="1">
    <source>
        <dbReference type="EMBL" id="ORJ56043.1"/>
    </source>
</evidence>
<dbReference type="AlphaFoldDB" id="A0A1X0XT10"/>
<sequence>MQTKLTLRIDEKLIARAKKTARARGKSVSQMVAEYFVRLDSQRPIDPDQLPPTTLSLKGFLGSRDLSREDYRRYLEEKHR</sequence>
<keyword evidence="2" id="KW-1185">Reference proteome</keyword>
<dbReference type="Proteomes" id="UP000193136">
    <property type="component" value="Unassembled WGS sequence"/>
</dbReference>
<proteinExistence type="predicted"/>
<evidence type="ECO:0000313" key="2">
    <source>
        <dbReference type="Proteomes" id="UP000193136"/>
    </source>
</evidence>
<protein>
    <recommendedName>
        <fullName evidence="3">Antitoxin</fullName>
    </recommendedName>
</protein>
<gene>
    <name evidence="1" type="ORF">B5V00_14405</name>
</gene>
<accession>A0A1X0XT10</accession>
<comment type="caution">
    <text evidence="1">The sequence shown here is derived from an EMBL/GenBank/DDBJ whole genome shotgun (WGS) entry which is preliminary data.</text>
</comment>
<organism evidence="1 2">
    <name type="scientific">Geothermobacter hydrogeniphilus</name>
    <dbReference type="NCBI Taxonomy" id="1969733"/>
    <lineage>
        <taxon>Bacteria</taxon>
        <taxon>Pseudomonadati</taxon>
        <taxon>Thermodesulfobacteriota</taxon>
        <taxon>Desulfuromonadia</taxon>
        <taxon>Desulfuromonadales</taxon>
        <taxon>Geothermobacteraceae</taxon>
        <taxon>Geothermobacter</taxon>
    </lineage>
</organism>
<evidence type="ECO:0008006" key="3">
    <source>
        <dbReference type="Google" id="ProtNLM"/>
    </source>
</evidence>
<dbReference type="OrthoDB" id="6198066at2"/>
<dbReference type="EMBL" id="NAAD01000023">
    <property type="protein sequence ID" value="ORJ56043.1"/>
    <property type="molecule type" value="Genomic_DNA"/>
</dbReference>
<name>A0A1X0XT10_9BACT</name>
<dbReference type="InterPro" id="IPR045944">
    <property type="entry name" value="DUF6364"/>
</dbReference>
<dbReference type="RefSeq" id="WP_085011523.1">
    <property type="nucleotide sequence ID" value="NZ_NAAD01000023.1"/>
</dbReference>